<feature type="DNA-binding region" description="H-T-H motif" evidence="4">
    <location>
        <begin position="47"/>
        <end position="66"/>
    </location>
</feature>
<reference evidence="7" key="1">
    <citation type="journal article" date="2014" name="Int. J. Syst. Evol. Microbiol.">
        <title>Complete genome sequence of Corynebacterium casei LMG S-19264T (=DSM 44701T), isolated from a smear-ripened cheese.</title>
        <authorList>
            <consortium name="US DOE Joint Genome Institute (JGI-PGF)"/>
            <person name="Walter F."/>
            <person name="Albersmeier A."/>
            <person name="Kalinowski J."/>
            <person name="Ruckert C."/>
        </authorList>
    </citation>
    <scope>NUCLEOTIDE SEQUENCE</scope>
    <source>
        <strain evidence="7">CGMCC 4.7679</strain>
    </source>
</reference>
<feature type="compositionally biased region" description="Basic and acidic residues" evidence="5">
    <location>
        <begin position="9"/>
        <end position="19"/>
    </location>
</feature>
<dbReference type="InterPro" id="IPR011075">
    <property type="entry name" value="TetR_C"/>
</dbReference>
<sequence length="207" mass="22381">MGGAAARRSGPDVRVRSVADDASTTPHERLLAAATELFYREGVHTVGIDRVIARAGVAKATLYSTFGSKDALIAAYLEIRHREMRERVDQAIGRHRSSREQLLAVFDLQIELTSDPEYRGCPFANATAEAHAPSADAAADAYRDWLRETFTALASQTGASNPRTLAQQLHLLWDGAAQSARMDRDQHGAWAARTAAATLLDAALPTA</sequence>
<dbReference type="PRINTS" id="PR00455">
    <property type="entry name" value="HTHTETR"/>
</dbReference>
<evidence type="ECO:0000256" key="5">
    <source>
        <dbReference type="SAM" id="MobiDB-lite"/>
    </source>
</evidence>
<evidence type="ECO:0000313" key="8">
    <source>
        <dbReference type="Proteomes" id="UP000658656"/>
    </source>
</evidence>
<evidence type="ECO:0000256" key="4">
    <source>
        <dbReference type="PROSITE-ProRule" id="PRU00335"/>
    </source>
</evidence>
<dbReference type="InterPro" id="IPR036271">
    <property type="entry name" value="Tet_transcr_reg_TetR-rel_C_sf"/>
</dbReference>
<protein>
    <submittedName>
        <fullName evidence="7">Putative transcriptional regulator, TetR family protein</fullName>
    </submittedName>
</protein>
<comment type="caution">
    <text evidence="7">The sequence shown here is derived from an EMBL/GenBank/DDBJ whole genome shotgun (WGS) entry which is preliminary data.</text>
</comment>
<evidence type="ECO:0000256" key="1">
    <source>
        <dbReference type="ARBA" id="ARBA00023015"/>
    </source>
</evidence>
<evidence type="ECO:0000256" key="3">
    <source>
        <dbReference type="ARBA" id="ARBA00023163"/>
    </source>
</evidence>
<dbReference type="Proteomes" id="UP000658656">
    <property type="component" value="Unassembled WGS sequence"/>
</dbReference>
<dbReference type="InterPro" id="IPR001647">
    <property type="entry name" value="HTH_TetR"/>
</dbReference>
<dbReference type="PANTHER" id="PTHR47506:SF1">
    <property type="entry name" value="HTH-TYPE TRANSCRIPTIONAL REGULATOR YJDC"/>
    <property type="match status" value="1"/>
</dbReference>
<dbReference type="AlphaFoldDB" id="A0A8H9J351"/>
<keyword evidence="1" id="KW-0805">Transcription regulation</keyword>
<keyword evidence="3" id="KW-0804">Transcription</keyword>
<reference evidence="7" key="2">
    <citation type="submission" date="2020-09" db="EMBL/GenBank/DDBJ databases">
        <authorList>
            <person name="Sun Q."/>
            <person name="Zhou Y."/>
        </authorList>
    </citation>
    <scope>NUCLEOTIDE SEQUENCE</scope>
    <source>
        <strain evidence="7">CGMCC 4.7679</strain>
    </source>
</reference>
<evidence type="ECO:0000313" key="7">
    <source>
        <dbReference type="EMBL" id="GHF67798.1"/>
    </source>
</evidence>
<dbReference type="SUPFAM" id="SSF48498">
    <property type="entry name" value="Tetracyclin repressor-like, C-terminal domain"/>
    <property type="match status" value="1"/>
</dbReference>
<keyword evidence="8" id="KW-1185">Reference proteome</keyword>
<evidence type="ECO:0000256" key="2">
    <source>
        <dbReference type="ARBA" id="ARBA00023125"/>
    </source>
</evidence>
<name>A0A8H9J351_9PSEU</name>
<dbReference type="Pfam" id="PF16925">
    <property type="entry name" value="TetR_C_13"/>
    <property type="match status" value="1"/>
</dbReference>
<gene>
    <name evidence="7" type="ORF">GCM10017566_46910</name>
</gene>
<feature type="domain" description="HTH tetR-type" evidence="6">
    <location>
        <begin position="24"/>
        <end position="84"/>
    </location>
</feature>
<dbReference type="InterPro" id="IPR009057">
    <property type="entry name" value="Homeodomain-like_sf"/>
</dbReference>
<organism evidence="7 8">
    <name type="scientific">Amycolatopsis bartoniae</name>
    <dbReference type="NCBI Taxonomy" id="941986"/>
    <lineage>
        <taxon>Bacteria</taxon>
        <taxon>Bacillati</taxon>
        <taxon>Actinomycetota</taxon>
        <taxon>Actinomycetes</taxon>
        <taxon>Pseudonocardiales</taxon>
        <taxon>Pseudonocardiaceae</taxon>
        <taxon>Amycolatopsis</taxon>
    </lineage>
</organism>
<proteinExistence type="predicted"/>
<dbReference type="GO" id="GO:0003677">
    <property type="term" value="F:DNA binding"/>
    <property type="evidence" value="ECO:0007669"/>
    <property type="project" value="UniProtKB-UniRule"/>
</dbReference>
<accession>A0A8H9J351</accession>
<dbReference type="Pfam" id="PF00440">
    <property type="entry name" value="TetR_N"/>
    <property type="match status" value="1"/>
</dbReference>
<feature type="region of interest" description="Disordered" evidence="5">
    <location>
        <begin position="1"/>
        <end position="21"/>
    </location>
</feature>
<keyword evidence="2 4" id="KW-0238">DNA-binding</keyword>
<evidence type="ECO:0000259" key="6">
    <source>
        <dbReference type="PROSITE" id="PS50977"/>
    </source>
</evidence>
<dbReference type="Gene3D" id="1.10.357.10">
    <property type="entry name" value="Tetracycline Repressor, domain 2"/>
    <property type="match status" value="1"/>
</dbReference>
<dbReference type="PANTHER" id="PTHR47506">
    <property type="entry name" value="TRANSCRIPTIONAL REGULATORY PROTEIN"/>
    <property type="match status" value="1"/>
</dbReference>
<dbReference type="SUPFAM" id="SSF46689">
    <property type="entry name" value="Homeodomain-like"/>
    <property type="match status" value="1"/>
</dbReference>
<dbReference type="EMBL" id="BNAV01000007">
    <property type="protein sequence ID" value="GHF67798.1"/>
    <property type="molecule type" value="Genomic_DNA"/>
</dbReference>
<dbReference type="PROSITE" id="PS50977">
    <property type="entry name" value="HTH_TETR_2"/>
    <property type="match status" value="1"/>
</dbReference>